<dbReference type="InterPro" id="IPR002060">
    <property type="entry name" value="Squ/phyt_synthse"/>
</dbReference>
<keyword evidence="5" id="KW-0472">Membrane</keyword>
<dbReference type="PROSITE" id="PS01044">
    <property type="entry name" value="SQUALEN_PHYTOEN_SYN_1"/>
    <property type="match status" value="1"/>
</dbReference>
<dbReference type="UniPathway" id="UPA00767">
    <property type="reaction ID" value="UER00751"/>
</dbReference>
<dbReference type="AlphaFoldDB" id="A0A4Y9ZJJ7"/>
<dbReference type="EMBL" id="SFCI01002496">
    <property type="protein sequence ID" value="TFY73838.1"/>
    <property type="molecule type" value="Genomic_DNA"/>
</dbReference>
<name>A0A4Y9ZJJ7_9AGAM</name>
<dbReference type="InterPro" id="IPR008949">
    <property type="entry name" value="Isoprenoid_synthase_dom_sf"/>
</dbReference>
<evidence type="ECO:0000256" key="2">
    <source>
        <dbReference type="ARBA" id="ARBA00006251"/>
    </source>
</evidence>
<feature type="non-terminal residue" evidence="6">
    <location>
        <position position="437"/>
    </location>
</feature>
<comment type="caution">
    <text evidence="6">The sequence shown here is derived from an EMBL/GenBank/DDBJ whole genome shotgun (WGS) entry which is preliminary data.</text>
</comment>
<dbReference type="GO" id="GO:0051996">
    <property type="term" value="F:squalene synthase [NAD(P)H] activity"/>
    <property type="evidence" value="ECO:0007669"/>
    <property type="project" value="UniProtKB-UniRule"/>
</dbReference>
<evidence type="ECO:0000256" key="3">
    <source>
        <dbReference type="ARBA" id="ARBA00012373"/>
    </source>
</evidence>
<dbReference type="GO" id="GO:0055056">
    <property type="term" value="F:D-glucose transmembrane transporter activity"/>
    <property type="evidence" value="ECO:0007669"/>
    <property type="project" value="UniProtKB-UniRule"/>
</dbReference>
<dbReference type="GO" id="GO:0045338">
    <property type="term" value="P:farnesyl diphosphate metabolic process"/>
    <property type="evidence" value="ECO:0007669"/>
    <property type="project" value="InterPro"/>
</dbReference>
<gene>
    <name evidence="6" type="ORF">EWM64_g10175</name>
</gene>
<dbReference type="GO" id="GO:0006696">
    <property type="term" value="P:ergosterol biosynthetic process"/>
    <property type="evidence" value="ECO:0007669"/>
    <property type="project" value="TreeGrafter"/>
</dbReference>
<evidence type="ECO:0000313" key="6">
    <source>
        <dbReference type="EMBL" id="TFY73838.1"/>
    </source>
</evidence>
<comment type="similarity">
    <text evidence="2 5">Belongs to the phytoene/squalene synthase family.</text>
</comment>
<proteinExistence type="inferred from homology"/>
<keyword evidence="5" id="KW-1133">Transmembrane helix</keyword>
<comment type="function">
    <text evidence="5">Catalyzes the condensation of 2 farnesyl pyrophosphate (FPP) moieties to form squalene.</text>
</comment>
<dbReference type="PROSITE" id="PS01045">
    <property type="entry name" value="SQUALEN_PHYTOEN_SYN_2"/>
    <property type="match status" value="1"/>
</dbReference>
<comment type="catalytic activity">
    <reaction evidence="5">
        <text>2 (2E,6E)-farnesyl diphosphate + NADH + H(+) = squalene + 2 diphosphate + NAD(+)</text>
        <dbReference type="Rhea" id="RHEA:32299"/>
        <dbReference type="ChEBI" id="CHEBI:15378"/>
        <dbReference type="ChEBI" id="CHEBI:15440"/>
        <dbReference type="ChEBI" id="CHEBI:33019"/>
        <dbReference type="ChEBI" id="CHEBI:57540"/>
        <dbReference type="ChEBI" id="CHEBI:57945"/>
        <dbReference type="ChEBI" id="CHEBI:175763"/>
        <dbReference type="EC" id="2.5.1.21"/>
    </reaction>
</comment>
<evidence type="ECO:0000256" key="1">
    <source>
        <dbReference type="ARBA" id="ARBA00001946"/>
    </source>
</evidence>
<keyword evidence="4 5" id="KW-0808">Transferase</keyword>
<dbReference type="Pfam" id="PF00494">
    <property type="entry name" value="SQS_PSY"/>
    <property type="match status" value="1"/>
</dbReference>
<protein>
    <recommendedName>
        <fullName evidence="3 5">Squalene synthase</fullName>
        <shortName evidence="5">SQS</shortName>
        <shortName evidence="5">SS</shortName>
        <ecNumber evidence="3 5">2.5.1.21</ecNumber>
    </recommendedName>
</protein>
<keyword evidence="5" id="KW-0812">Transmembrane</keyword>
<dbReference type="InterPro" id="IPR006449">
    <property type="entry name" value="Squal_synth-like"/>
</dbReference>
<dbReference type="InterPro" id="IPR044844">
    <property type="entry name" value="Trans_IPPS_euk-type"/>
</dbReference>
<dbReference type="Proteomes" id="UP000298061">
    <property type="component" value="Unassembled WGS sequence"/>
</dbReference>
<dbReference type="OrthoDB" id="431150at2759"/>
<dbReference type="CDD" id="cd00683">
    <property type="entry name" value="Trans_IPPS_HH"/>
    <property type="match status" value="1"/>
</dbReference>
<comment type="pathway">
    <text evidence="5">Terpene metabolism; lanosterol biosynthesis; lanosterol from farnesyl diphosphate: step 1/3.</text>
</comment>
<feature type="transmembrane region" description="Helical" evidence="5">
    <location>
        <begin position="310"/>
        <end position="333"/>
    </location>
</feature>
<keyword evidence="7" id="KW-1185">Reference proteome</keyword>
<comment type="catalytic activity">
    <reaction evidence="5">
        <text>2 (2E,6E)-farnesyl diphosphate + NADPH + H(+) = squalene + 2 diphosphate + NADP(+)</text>
        <dbReference type="Rhea" id="RHEA:32295"/>
        <dbReference type="ChEBI" id="CHEBI:15378"/>
        <dbReference type="ChEBI" id="CHEBI:15440"/>
        <dbReference type="ChEBI" id="CHEBI:33019"/>
        <dbReference type="ChEBI" id="CHEBI:57783"/>
        <dbReference type="ChEBI" id="CHEBI:58349"/>
        <dbReference type="ChEBI" id="CHEBI:175763"/>
        <dbReference type="EC" id="2.5.1.21"/>
    </reaction>
</comment>
<organism evidence="6 7">
    <name type="scientific">Hericium alpestre</name>
    <dbReference type="NCBI Taxonomy" id="135208"/>
    <lineage>
        <taxon>Eukaryota</taxon>
        <taxon>Fungi</taxon>
        <taxon>Dikarya</taxon>
        <taxon>Basidiomycota</taxon>
        <taxon>Agaricomycotina</taxon>
        <taxon>Agaricomycetes</taxon>
        <taxon>Russulales</taxon>
        <taxon>Hericiaceae</taxon>
        <taxon>Hericium</taxon>
    </lineage>
</organism>
<sequence length="437" mass="49984">MGALSMFQLLLTHPNEFRTLVQFYLYHEPKRDITSQREHETSGWDRASMRRCWDLLDLTSRSFAAVIKELEGDLARVICLFYIVLRGLDTIEDDMSIPDEQKQKLLRNFHETTVQPGWTFDGSGPKEKDRIVLVEYDRVVEELNRLDPSYRDVIIDVCHKMEIGMADYAHRAATTGSIYLSTVAEYDLYCHFVAGLVGEGLSRIWAASGKESDLFATQLELSNSMGLLLQKTNIIRDFREDVEDKRFFWPREIWARAEYGRGVELKDVSDLYKPGNEERAAWVQSGMVLDALRHATDSLDYLRLLRNQTVFNFCAIPAAMAMATLTLCFMNPAMFQRNIKIRKAEAAKLIMRSTNPREVAYMFRDYAREIHAKASPADPNFLRISVACCKIEQWAEHNYPSFVRVMSSKVGGGAQQMLDPSDARARIAKGAMELDAA</sequence>
<dbReference type="SFLD" id="SFLDG01018">
    <property type="entry name" value="Squalene/Phytoene_Synthase_Lik"/>
    <property type="match status" value="1"/>
</dbReference>
<dbReference type="FunFam" id="1.10.600.10:FF:000023">
    <property type="entry name" value="Squalene synthase"/>
    <property type="match status" value="1"/>
</dbReference>
<dbReference type="Gene3D" id="1.10.600.10">
    <property type="entry name" value="Farnesyl Diphosphate Synthase"/>
    <property type="match status" value="1"/>
</dbReference>
<reference evidence="6 7" key="1">
    <citation type="submission" date="2019-02" db="EMBL/GenBank/DDBJ databases">
        <title>Genome sequencing of the rare red list fungi Hericium alpestre (H. flagellum).</title>
        <authorList>
            <person name="Buettner E."/>
            <person name="Kellner H."/>
        </authorList>
    </citation>
    <scope>NUCLEOTIDE SEQUENCE [LARGE SCALE GENOMIC DNA]</scope>
    <source>
        <strain evidence="6 7">DSM 108284</strain>
    </source>
</reference>
<comment type="cofactor">
    <cofactor evidence="1 5">
        <name>Mg(2+)</name>
        <dbReference type="ChEBI" id="CHEBI:18420"/>
    </cofactor>
</comment>
<dbReference type="GO" id="GO:0005789">
    <property type="term" value="C:endoplasmic reticulum membrane"/>
    <property type="evidence" value="ECO:0007669"/>
    <property type="project" value="TreeGrafter"/>
</dbReference>
<dbReference type="InterPro" id="IPR019845">
    <property type="entry name" value="Squalene/phytoene_synthase_CS"/>
</dbReference>
<dbReference type="SFLD" id="SFLDS00005">
    <property type="entry name" value="Isoprenoid_Synthase_Type_I"/>
    <property type="match status" value="1"/>
</dbReference>
<dbReference type="STRING" id="135208.A0A4Y9ZJJ7"/>
<dbReference type="PANTHER" id="PTHR11626:SF2">
    <property type="entry name" value="SQUALENE SYNTHASE"/>
    <property type="match status" value="1"/>
</dbReference>
<evidence type="ECO:0000256" key="5">
    <source>
        <dbReference type="RuleBase" id="RU368088"/>
    </source>
</evidence>
<accession>A0A4Y9ZJJ7</accession>
<dbReference type="SUPFAM" id="SSF48576">
    <property type="entry name" value="Terpenoid synthases"/>
    <property type="match status" value="1"/>
</dbReference>
<evidence type="ECO:0000256" key="4">
    <source>
        <dbReference type="ARBA" id="ARBA00022679"/>
    </source>
</evidence>
<dbReference type="InterPro" id="IPR033904">
    <property type="entry name" value="Trans_IPPS_HH"/>
</dbReference>
<dbReference type="EC" id="2.5.1.21" evidence="3 5"/>
<dbReference type="PANTHER" id="PTHR11626">
    <property type="entry name" value="FARNESYL-DIPHOSPHATE FARNESYLTRANSFERASE"/>
    <property type="match status" value="1"/>
</dbReference>
<dbReference type="NCBIfam" id="TIGR01559">
    <property type="entry name" value="squal_synth"/>
    <property type="match status" value="1"/>
</dbReference>
<evidence type="ECO:0000313" key="7">
    <source>
        <dbReference type="Proteomes" id="UP000298061"/>
    </source>
</evidence>